<dbReference type="PROSITE" id="PS51257">
    <property type="entry name" value="PROKAR_LIPOPROTEIN"/>
    <property type="match status" value="1"/>
</dbReference>
<dbReference type="Proteomes" id="UP001500642">
    <property type="component" value="Unassembled WGS sequence"/>
</dbReference>
<dbReference type="Pfam" id="PF04069">
    <property type="entry name" value="OpuAC"/>
    <property type="match status" value="1"/>
</dbReference>
<feature type="chain" id="PRO_5046965772" evidence="1">
    <location>
        <begin position="28"/>
        <end position="337"/>
    </location>
</feature>
<feature type="domain" description="ABC-type glycine betaine transport system substrate-binding" evidence="2">
    <location>
        <begin position="55"/>
        <end position="326"/>
    </location>
</feature>
<dbReference type="CDD" id="cd13611">
    <property type="entry name" value="PBP2_YehZ"/>
    <property type="match status" value="1"/>
</dbReference>
<feature type="signal peptide" evidence="1">
    <location>
        <begin position="1"/>
        <end position="27"/>
    </location>
</feature>
<evidence type="ECO:0000259" key="2">
    <source>
        <dbReference type="Pfam" id="PF04069"/>
    </source>
</evidence>
<protein>
    <submittedName>
        <fullName evidence="3">Glycine betaine ABC transporter substrate-binding protein</fullName>
    </submittedName>
</protein>
<dbReference type="InterPro" id="IPR007210">
    <property type="entry name" value="ABC_Gly_betaine_transp_sub-bd"/>
</dbReference>
<comment type="caution">
    <text evidence="3">The sequence shown here is derived from an EMBL/GenBank/DDBJ whole genome shotgun (WGS) entry which is preliminary data.</text>
</comment>
<keyword evidence="1" id="KW-0732">Signal</keyword>
<gene>
    <name evidence="3" type="ORF">GCM10023167_05020</name>
</gene>
<evidence type="ECO:0000313" key="4">
    <source>
        <dbReference type="Proteomes" id="UP001500642"/>
    </source>
</evidence>
<evidence type="ECO:0000313" key="3">
    <source>
        <dbReference type="EMBL" id="GAA4384387.1"/>
    </source>
</evidence>
<accession>A0ABP8J3K4</accession>
<dbReference type="SUPFAM" id="SSF53850">
    <property type="entry name" value="Periplasmic binding protein-like II"/>
    <property type="match status" value="1"/>
</dbReference>
<name>A0ABP8J3K4_9MICO</name>
<proteinExistence type="predicted"/>
<dbReference type="RefSeq" id="WP_345029573.1">
    <property type="nucleotide sequence ID" value="NZ_BAABGL010000002.1"/>
</dbReference>
<dbReference type="Gene3D" id="3.40.190.120">
    <property type="entry name" value="Osmoprotection protein (prox), domain 2"/>
    <property type="match status" value="1"/>
</dbReference>
<organism evidence="3 4">
    <name type="scientific">Brevibacterium pityocampae</name>
    <dbReference type="NCBI Taxonomy" id="506594"/>
    <lineage>
        <taxon>Bacteria</taxon>
        <taxon>Bacillati</taxon>
        <taxon>Actinomycetota</taxon>
        <taxon>Actinomycetes</taxon>
        <taxon>Micrococcales</taxon>
        <taxon>Brevibacteriaceae</taxon>
        <taxon>Brevibacterium</taxon>
    </lineage>
</organism>
<dbReference type="Gene3D" id="3.40.190.10">
    <property type="entry name" value="Periplasmic binding protein-like II"/>
    <property type="match status" value="1"/>
</dbReference>
<keyword evidence="4" id="KW-1185">Reference proteome</keyword>
<sequence length="337" mass="36191">MEKRTRNPRTRFGIAALLSAATLAVTGCGLEPAASFVPAVGPGEITEVPGAADADPITVTSKQFTEQLILGKIAVLAAEAAGYEVVDLTNVPGSQPSRELIVSGGADVGYEYTGTAWLTYLGQEESIPDTQEMWEAVAAEDAESGVVWGEPMPLNNTYAFAVRPEAAAEFGDMTTLSEIGEVPVEERTFCVDAEFNSRVDGMNPMLDLYELPRGDAEGVPDDQIGIYDIGAIYSATAAGDCNFGEVFTTDGRIDALDLVVLEDDRQFFPAYNAAPTFHAESLPNHEEYKEVLDSFGGRLTNEVMRQLNLRVDVEGEEPADVAFDWMVSEGLVTDPNA</sequence>
<dbReference type="EMBL" id="BAABGL010000002">
    <property type="protein sequence ID" value="GAA4384387.1"/>
    <property type="molecule type" value="Genomic_DNA"/>
</dbReference>
<evidence type="ECO:0000256" key="1">
    <source>
        <dbReference type="SAM" id="SignalP"/>
    </source>
</evidence>
<reference evidence="4" key="1">
    <citation type="journal article" date="2019" name="Int. J. Syst. Evol. Microbiol.">
        <title>The Global Catalogue of Microorganisms (GCM) 10K type strain sequencing project: providing services to taxonomists for standard genome sequencing and annotation.</title>
        <authorList>
            <consortium name="The Broad Institute Genomics Platform"/>
            <consortium name="The Broad Institute Genome Sequencing Center for Infectious Disease"/>
            <person name="Wu L."/>
            <person name="Ma J."/>
        </authorList>
    </citation>
    <scope>NUCLEOTIDE SEQUENCE [LARGE SCALE GENOMIC DNA]</scope>
    <source>
        <strain evidence="4">JCM 17808</strain>
    </source>
</reference>